<organism evidence="2 3">
    <name type="scientific">Prunus dulcis</name>
    <name type="common">Almond</name>
    <name type="synonym">Amygdalus dulcis</name>
    <dbReference type="NCBI Taxonomy" id="3755"/>
    <lineage>
        <taxon>Eukaryota</taxon>
        <taxon>Viridiplantae</taxon>
        <taxon>Streptophyta</taxon>
        <taxon>Embryophyta</taxon>
        <taxon>Tracheophyta</taxon>
        <taxon>Spermatophyta</taxon>
        <taxon>Magnoliopsida</taxon>
        <taxon>eudicotyledons</taxon>
        <taxon>Gunneridae</taxon>
        <taxon>Pentapetalae</taxon>
        <taxon>rosids</taxon>
        <taxon>fabids</taxon>
        <taxon>Rosales</taxon>
        <taxon>Rosaceae</taxon>
        <taxon>Amygdaloideae</taxon>
        <taxon>Amygdaleae</taxon>
        <taxon>Prunus</taxon>
    </lineage>
</organism>
<keyword evidence="1" id="KW-1133">Transmembrane helix</keyword>
<dbReference type="AlphaFoldDB" id="A0AAD5F491"/>
<sequence>MACNSLLTVLSRAHNLMNGPNGNFLDLSVMFLLPLAFFLSTVVYPALLDFYTNPFLTTPVSSYELQQSQPAVPDMTLFTFIAFLLYVFVSSLLAVGSVTHSASHGFLDRPVRLTSAIKSGLASFFPLLGTLMVSQVVDLLILKAFGQFVSMIGPFHFIFMAFSVVSTIALLLYLQVMWSLAFAVVVVEPSWGFGALLRSWRLVKGMRVRGVVFSMMLMHGVFSVMLGFFGWVLEMGSEAAGSGWKSWAIAVLLGLITILQMMVLLCYGVAITFLYCKAANGEEEEEVVVVSDPMEYVILALEEDEKGSASAGVGSV</sequence>
<proteinExistence type="predicted"/>
<feature type="transmembrane region" description="Helical" evidence="1">
    <location>
        <begin position="247"/>
        <end position="275"/>
    </location>
</feature>
<feature type="transmembrane region" description="Helical" evidence="1">
    <location>
        <begin position="77"/>
        <end position="100"/>
    </location>
</feature>
<comment type="caution">
    <text evidence="2">The sequence shown here is derived from an EMBL/GenBank/DDBJ whole genome shotgun (WGS) entry which is preliminary data.</text>
</comment>
<dbReference type="PANTHER" id="PTHR33133">
    <property type="entry name" value="OS08G0107100 PROTEIN-RELATED"/>
    <property type="match status" value="1"/>
</dbReference>
<feature type="transmembrane region" description="Helical" evidence="1">
    <location>
        <begin position="120"/>
        <end position="142"/>
    </location>
</feature>
<keyword evidence="1" id="KW-0812">Transmembrane</keyword>
<feature type="transmembrane region" description="Helical" evidence="1">
    <location>
        <begin position="154"/>
        <end position="174"/>
    </location>
</feature>
<accession>A0AAD5F491</accession>
<dbReference type="EMBL" id="JAJFAZ020000001">
    <property type="protein sequence ID" value="KAI5352741.1"/>
    <property type="molecule type" value="Genomic_DNA"/>
</dbReference>
<keyword evidence="1" id="KW-0472">Membrane</keyword>
<reference evidence="2 3" key="1">
    <citation type="journal article" date="2022" name="G3 (Bethesda)">
        <title>Whole-genome sequence and methylome profiling of the almond [Prunus dulcis (Mill.) D.A. Webb] cultivar 'Nonpareil'.</title>
        <authorList>
            <person name="D'Amico-Willman K.M."/>
            <person name="Ouma W.Z."/>
            <person name="Meulia T."/>
            <person name="Sideli G.M."/>
            <person name="Gradziel T.M."/>
            <person name="Fresnedo-Ramirez J."/>
        </authorList>
    </citation>
    <scope>NUCLEOTIDE SEQUENCE [LARGE SCALE GENOMIC DNA]</scope>
    <source>
        <strain evidence="2">Clone GOH B32 T37-40</strain>
    </source>
</reference>
<dbReference type="PANTHER" id="PTHR33133:SF7">
    <property type="entry name" value="F26K24.10 PROTEIN-RELATED"/>
    <property type="match status" value="1"/>
</dbReference>
<feature type="transmembrane region" description="Helical" evidence="1">
    <location>
        <begin position="27"/>
        <end position="47"/>
    </location>
</feature>
<gene>
    <name evidence="2" type="ORF">L3X38_005633</name>
</gene>
<name>A0AAD5F491_PRUDU</name>
<evidence type="ECO:0000256" key="1">
    <source>
        <dbReference type="SAM" id="Phobius"/>
    </source>
</evidence>
<keyword evidence="3" id="KW-1185">Reference proteome</keyword>
<evidence type="ECO:0000313" key="2">
    <source>
        <dbReference type="EMBL" id="KAI5352741.1"/>
    </source>
</evidence>
<feature type="transmembrane region" description="Helical" evidence="1">
    <location>
        <begin position="210"/>
        <end position="232"/>
    </location>
</feature>
<dbReference type="Proteomes" id="UP001054821">
    <property type="component" value="Chromosome 1"/>
</dbReference>
<protein>
    <recommendedName>
        <fullName evidence="4">Transmembrane protein</fullName>
    </recommendedName>
</protein>
<evidence type="ECO:0008006" key="4">
    <source>
        <dbReference type="Google" id="ProtNLM"/>
    </source>
</evidence>
<evidence type="ECO:0000313" key="3">
    <source>
        <dbReference type="Proteomes" id="UP001054821"/>
    </source>
</evidence>